<dbReference type="AlphaFoldDB" id="A0A117SXL1"/>
<name>A0A117SXL1_9BACL</name>
<evidence type="ECO:0000313" key="2">
    <source>
        <dbReference type="EMBL" id="KUO95676.1"/>
    </source>
</evidence>
<dbReference type="InterPro" id="IPR024760">
    <property type="entry name" value="HTH_dom_conjug_TS-like"/>
</dbReference>
<comment type="caution">
    <text evidence="2">The sequence shown here is derived from an EMBL/GenBank/DDBJ whole genome shotgun (WGS) entry which is preliminary data.</text>
</comment>
<feature type="domain" description="Helix-turn-helix conjugative transposon-like" evidence="1">
    <location>
        <begin position="9"/>
        <end position="38"/>
    </location>
</feature>
<protein>
    <recommendedName>
        <fullName evidence="1">Helix-turn-helix conjugative transposon-like domain-containing protein</fullName>
    </recommendedName>
</protein>
<dbReference type="GO" id="GO:0003700">
    <property type="term" value="F:DNA-binding transcription factor activity"/>
    <property type="evidence" value="ECO:0007669"/>
    <property type="project" value="InterPro"/>
</dbReference>
<dbReference type="EMBL" id="LPVJ01000040">
    <property type="protein sequence ID" value="KUO95676.1"/>
    <property type="molecule type" value="Genomic_DNA"/>
</dbReference>
<evidence type="ECO:0000313" key="3">
    <source>
        <dbReference type="Proteomes" id="UP000053557"/>
    </source>
</evidence>
<dbReference type="GO" id="GO:0006352">
    <property type="term" value="P:DNA-templated transcription initiation"/>
    <property type="evidence" value="ECO:0007669"/>
    <property type="project" value="InterPro"/>
</dbReference>
<reference evidence="2 3" key="1">
    <citation type="submission" date="2015-12" db="EMBL/GenBank/DDBJ databases">
        <title>Draft genome sequence of Acidibacillus ferrooxidans ITV001, isolated from a chalcopyrite acid mine drainage site in Brazil.</title>
        <authorList>
            <person name="Dall'Agnol H."/>
            <person name="Nancucheo I."/>
            <person name="Johnson B."/>
            <person name="Oliveira R."/>
            <person name="Leite L."/>
            <person name="Pylro V."/>
            <person name="Nunes G.L."/>
            <person name="Tzotzos G."/>
            <person name="Fernandes G.R."/>
            <person name="Dutra J."/>
            <person name="Orellana S.C."/>
            <person name="Oliveira G."/>
        </authorList>
    </citation>
    <scope>NUCLEOTIDE SEQUENCE [LARGE SCALE GENOMIC DNA]</scope>
    <source>
        <strain evidence="3">ITV01</strain>
    </source>
</reference>
<sequence>MVTREEFDDLIRKAMSGDVEAMREVLLYMRPRIQRMAAHEPSPDDATQAALIALWKSFNKSSQKHDDFGDGGGFDER</sequence>
<dbReference type="Proteomes" id="UP000053557">
    <property type="component" value="Unassembled WGS sequence"/>
</dbReference>
<gene>
    <name evidence="2" type="ORF">ATW55_15235</name>
</gene>
<dbReference type="InterPro" id="IPR013325">
    <property type="entry name" value="RNA_pol_sigma_r2"/>
</dbReference>
<keyword evidence="3" id="KW-1185">Reference proteome</keyword>
<evidence type="ECO:0000259" key="1">
    <source>
        <dbReference type="Pfam" id="PF12645"/>
    </source>
</evidence>
<accession>A0A117SXL1</accession>
<dbReference type="SUPFAM" id="SSF88946">
    <property type="entry name" value="Sigma2 domain of RNA polymerase sigma factors"/>
    <property type="match status" value="1"/>
</dbReference>
<proteinExistence type="predicted"/>
<organism evidence="2 3">
    <name type="scientific">Ferroacidibacillus organovorans</name>
    <dbReference type="NCBI Taxonomy" id="1765683"/>
    <lineage>
        <taxon>Bacteria</taxon>
        <taxon>Bacillati</taxon>
        <taxon>Bacillota</taxon>
        <taxon>Bacilli</taxon>
        <taxon>Bacillales</taxon>
        <taxon>Alicyclobacillaceae</taxon>
        <taxon>Ferroacidibacillus</taxon>
    </lineage>
</organism>
<dbReference type="Pfam" id="PF12645">
    <property type="entry name" value="HTH_16"/>
    <property type="match status" value="1"/>
</dbReference>